<gene>
    <name evidence="1" type="ORF">FC695_09455</name>
</gene>
<sequence>MIYTEIRNIVYILIRKMVKVMKKAE</sequence>
<comment type="caution">
    <text evidence="1">The sequence shown here is derived from an EMBL/GenBank/DDBJ whole genome shotgun (WGS) entry which is preliminary data.</text>
</comment>
<name>A0A9X9AAI4_BACCE</name>
<evidence type="ECO:0000313" key="2">
    <source>
        <dbReference type="Proteomes" id="UP000308444"/>
    </source>
</evidence>
<accession>A0A9X9AAI4</accession>
<organism evidence="1 2">
    <name type="scientific">Bacillus cereus</name>
    <dbReference type="NCBI Taxonomy" id="1396"/>
    <lineage>
        <taxon>Bacteria</taxon>
        <taxon>Bacillati</taxon>
        <taxon>Bacillota</taxon>
        <taxon>Bacilli</taxon>
        <taxon>Bacillales</taxon>
        <taxon>Bacillaceae</taxon>
        <taxon>Bacillus</taxon>
        <taxon>Bacillus cereus group</taxon>
    </lineage>
</organism>
<proteinExistence type="predicted"/>
<protein>
    <submittedName>
        <fullName evidence="1">LexA family transcriptional regulator</fullName>
    </submittedName>
</protein>
<feature type="non-terminal residue" evidence="1">
    <location>
        <position position="25"/>
    </location>
</feature>
<dbReference type="Proteomes" id="UP000308444">
    <property type="component" value="Unassembled WGS sequence"/>
</dbReference>
<dbReference type="EMBL" id="SZOH01000545">
    <property type="protein sequence ID" value="TKJ05188.1"/>
    <property type="molecule type" value="Genomic_DNA"/>
</dbReference>
<dbReference type="AlphaFoldDB" id="A0A9X9AAI4"/>
<reference evidence="1 2" key="1">
    <citation type="journal article" date="2019" name="Environ. Microbiol.">
        <title>An active ?-lactamase is a part of an orchestrated cell wall stress resistance network of Bacillus subtilis and related rhizosphere species.</title>
        <authorList>
            <person name="Bucher T."/>
            <person name="Keren-Paz A."/>
            <person name="Hausser J."/>
            <person name="Olender T."/>
            <person name="Cytryn E."/>
            <person name="Kolodkin-Gal I."/>
        </authorList>
    </citation>
    <scope>NUCLEOTIDE SEQUENCE [LARGE SCALE GENOMIC DNA]</scope>
    <source>
        <strain evidence="1 2">I32</strain>
    </source>
</reference>
<evidence type="ECO:0000313" key="1">
    <source>
        <dbReference type="EMBL" id="TKJ05188.1"/>
    </source>
</evidence>